<evidence type="ECO:0008006" key="4">
    <source>
        <dbReference type="Google" id="ProtNLM"/>
    </source>
</evidence>
<feature type="compositionally biased region" description="Basic and acidic residues" evidence="1">
    <location>
        <begin position="21"/>
        <end position="42"/>
    </location>
</feature>
<dbReference type="EMBL" id="FNPG01000016">
    <property type="protein sequence ID" value="SDY39802.1"/>
    <property type="molecule type" value="Genomic_DNA"/>
</dbReference>
<gene>
    <name evidence="2" type="ORF">SAMN02910414_01481</name>
</gene>
<dbReference type="RefSeq" id="WP_074717582.1">
    <property type="nucleotide sequence ID" value="NZ_FNPG01000016.1"/>
</dbReference>
<name>A0A1H3JIR0_9FIRM</name>
<reference evidence="2 3" key="1">
    <citation type="submission" date="2016-10" db="EMBL/GenBank/DDBJ databases">
        <authorList>
            <person name="de Groot N.N."/>
        </authorList>
    </citation>
    <scope>NUCLEOTIDE SEQUENCE [LARGE SCALE GENOMIC DNA]</scope>
    <source>
        <strain evidence="2 3">DSM 14045</strain>
    </source>
</reference>
<accession>A0A1H3JIR0</accession>
<feature type="region of interest" description="Disordered" evidence="1">
    <location>
        <begin position="18"/>
        <end position="42"/>
    </location>
</feature>
<proteinExistence type="predicted"/>
<dbReference type="Proteomes" id="UP000183918">
    <property type="component" value="Unassembled WGS sequence"/>
</dbReference>
<dbReference type="OrthoDB" id="2360352at2"/>
<protein>
    <recommendedName>
        <fullName evidence="4">Listeria/Bacterioides repeat-containing protein</fullName>
    </recommendedName>
</protein>
<dbReference type="AlphaFoldDB" id="A0A1H3JIR0"/>
<evidence type="ECO:0000313" key="3">
    <source>
        <dbReference type="Proteomes" id="UP000183918"/>
    </source>
</evidence>
<organism evidence="2 3">
    <name type="scientific">Lachnobacterium bovis DSM 14045</name>
    <dbReference type="NCBI Taxonomy" id="1122142"/>
    <lineage>
        <taxon>Bacteria</taxon>
        <taxon>Bacillati</taxon>
        <taxon>Bacillota</taxon>
        <taxon>Clostridia</taxon>
        <taxon>Lachnospirales</taxon>
        <taxon>Lachnospiraceae</taxon>
        <taxon>Lachnobacterium</taxon>
    </lineage>
</organism>
<evidence type="ECO:0000313" key="2">
    <source>
        <dbReference type="EMBL" id="SDY39802.1"/>
    </source>
</evidence>
<keyword evidence="3" id="KW-1185">Reference proteome</keyword>
<evidence type="ECO:0000256" key="1">
    <source>
        <dbReference type="SAM" id="MobiDB-lite"/>
    </source>
</evidence>
<sequence length="665" mass="76562">MDRRINLKIENQIKGNIRSKTKQEITKQETKKEPKQEIRKKPKQDQLGKVYKYIKFFSCLFFVLLTMNNLSKPVKAANYDAKTFVQQFNNAVKFISQENLANTSNPNQGNTEKMWDNYSGNGDILYGTEGTSAISQGIRYSTIGWKVNVWYNDAQGTKREEIFFKLGGSYMQRISEMSDNGIEYSLYSINLNVLKNRMSQQARNAMNNGQTTFTLDACVTLKQNGVLLSDMDDNGCTRDSAHFYTDYNGIANAAPWRSATKEKLKSYFNKQIDGLMIRVKVEGDEGIASTSGNGNYLYGTNVKISESTKEGFDFTGWKIVWAANQSISNKKINVESFNMKAVTDITYRATTKRKQTKIVFHRNINGNDTVVHTETFTYGDNDFVINTNNWRNERWLKDGFHQTGWVFQSSGKIQYNTQDKLKKEWLLSKSPRIDLYAIWEENTYIIRYDGNGAKSGHVNDTIVKYSQVITTLKNFYENPIKESTYLGWSQDKKALFPELKENQTISVKELATKANCLHTNNAVIFIYATWNYWPNIKAADLYYSLEDAKKGLITEKEIAKHISADDREDGNIPYGKNLKNSLKLINYSEDEFKNLIDQAKITEIIRVIDQHGQVVEKEITISVTNTKSLNGKDATGKIRFYENKYKDTLFKYSIWKKSEYKDLLK</sequence>
<dbReference type="STRING" id="1122142.SAMN02910414_01481"/>